<keyword evidence="3" id="KW-1185">Reference proteome</keyword>
<evidence type="ECO:0008006" key="4">
    <source>
        <dbReference type="Google" id="ProtNLM"/>
    </source>
</evidence>
<evidence type="ECO:0000313" key="3">
    <source>
        <dbReference type="Proteomes" id="UP001221189"/>
    </source>
</evidence>
<organism evidence="2 3">
    <name type="scientific">Roseateles albus</name>
    <dbReference type="NCBI Taxonomy" id="2987525"/>
    <lineage>
        <taxon>Bacteria</taxon>
        <taxon>Pseudomonadati</taxon>
        <taxon>Pseudomonadota</taxon>
        <taxon>Betaproteobacteria</taxon>
        <taxon>Burkholderiales</taxon>
        <taxon>Sphaerotilaceae</taxon>
        <taxon>Roseateles</taxon>
    </lineage>
</organism>
<dbReference type="Proteomes" id="UP001221189">
    <property type="component" value="Unassembled WGS sequence"/>
</dbReference>
<evidence type="ECO:0000313" key="2">
    <source>
        <dbReference type="EMBL" id="MDC8773612.1"/>
    </source>
</evidence>
<comment type="caution">
    <text evidence="2">The sequence shown here is derived from an EMBL/GenBank/DDBJ whole genome shotgun (WGS) entry which is preliminary data.</text>
</comment>
<name>A0ABT5KJP6_9BURK</name>
<keyword evidence="1" id="KW-0732">Signal</keyword>
<protein>
    <recommendedName>
        <fullName evidence="4">DUF2059 domain-containing protein</fullName>
    </recommendedName>
</protein>
<feature type="chain" id="PRO_5046785780" description="DUF2059 domain-containing protein" evidence="1">
    <location>
        <begin position="25"/>
        <end position="203"/>
    </location>
</feature>
<sequence>MNKSMKILATAALAVCVNAGFAQAATPAATPAAAAPSAAKKELIAKLIQLQQPGVENIARMLIQQPVGQLMQGAGQALQTQVPAEKREATAKAIEAEVRKFVDEAVPMVKDKGAKMSAGVWAPMLDEKFSEDELKQIIVWLESSASKKYQQIGAEMQNALGQKLMAEVGPGLDTKFKALQQSIAKQLGVAPKPATPAAPPAKK</sequence>
<feature type="signal peptide" evidence="1">
    <location>
        <begin position="1"/>
        <end position="24"/>
    </location>
</feature>
<proteinExistence type="predicted"/>
<reference evidence="2 3" key="1">
    <citation type="submission" date="2022-10" db="EMBL/GenBank/DDBJ databases">
        <title>Paucibacter sp. hw1 Genome sequencing.</title>
        <authorList>
            <person name="Park S."/>
        </authorList>
    </citation>
    <scope>NUCLEOTIDE SEQUENCE [LARGE SCALE GENOMIC DNA]</scope>
    <source>
        <strain evidence="3">hw1</strain>
    </source>
</reference>
<dbReference type="EMBL" id="JAQQXT010000013">
    <property type="protein sequence ID" value="MDC8773612.1"/>
    <property type="molecule type" value="Genomic_DNA"/>
</dbReference>
<evidence type="ECO:0000256" key="1">
    <source>
        <dbReference type="SAM" id="SignalP"/>
    </source>
</evidence>
<accession>A0ABT5KJP6</accession>
<dbReference type="RefSeq" id="WP_273601786.1">
    <property type="nucleotide sequence ID" value="NZ_JAQQXT010000013.1"/>
</dbReference>
<gene>
    <name evidence="2" type="ORF">PRZ03_18705</name>
</gene>